<organism evidence="3 4">
    <name type="scientific">Nocardia nova</name>
    <dbReference type="NCBI Taxonomy" id="37330"/>
    <lineage>
        <taxon>Bacteria</taxon>
        <taxon>Bacillati</taxon>
        <taxon>Actinomycetota</taxon>
        <taxon>Actinomycetes</taxon>
        <taxon>Mycobacteriales</taxon>
        <taxon>Nocardiaceae</taxon>
        <taxon>Nocardia</taxon>
    </lineage>
</organism>
<evidence type="ECO:0000256" key="1">
    <source>
        <dbReference type="SAM" id="MobiDB-lite"/>
    </source>
</evidence>
<feature type="domain" description="HTH cro/C1-type" evidence="2">
    <location>
        <begin position="22"/>
        <end position="69"/>
    </location>
</feature>
<dbReference type="Pfam" id="PF01381">
    <property type="entry name" value="HTH_3"/>
    <property type="match status" value="1"/>
</dbReference>
<dbReference type="CDD" id="cd00093">
    <property type="entry name" value="HTH_XRE"/>
    <property type="match status" value="1"/>
</dbReference>
<protein>
    <submittedName>
        <fullName evidence="3">XRE family transcriptional regulator</fullName>
    </submittedName>
</protein>
<evidence type="ECO:0000313" key="4">
    <source>
        <dbReference type="Proteomes" id="UP000241647"/>
    </source>
</evidence>
<evidence type="ECO:0000259" key="2">
    <source>
        <dbReference type="PROSITE" id="PS50943"/>
    </source>
</evidence>
<dbReference type="InterPro" id="IPR010982">
    <property type="entry name" value="Lambda_DNA-bd_dom_sf"/>
</dbReference>
<reference evidence="3 4" key="1">
    <citation type="submission" date="2018-02" db="EMBL/GenBank/DDBJ databases">
        <title>8 Nocardia nova and 1 Nocardia cyriacigeorgica strain used for evolution to TMP-SMX.</title>
        <authorList>
            <person name="Mehta H."/>
            <person name="Weng J."/>
            <person name="Shamoo Y."/>
        </authorList>
    </citation>
    <scope>NUCLEOTIDE SEQUENCE [LARGE SCALE GENOMIC DNA]</scope>
    <source>
        <strain evidence="3 4">ATCC 33727</strain>
    </source>
</reference>
<dbReference type="SUPFAM" id="SSF47413">
    <property type="entry name" value="lambda repressor-like DNA-binding domains"/>
    <property type="match status" value="1"/>
</dbReference>
<feature type="region of interest" description="Disordered" evidence="1">
    <location>
        <begin position="138"/>
        <end position="157"/>
    </location>
</feature>
<comment type="caution">
    <text evidence="3">The sequence shown here is derived from an EMBL/GenBank/DDBJ whole genome shotgun (WGS) entry which is preliminary data.</text>
</comment>
<dbReference type="EMBL" id="PYHS01000019">
    <property type="protein sequence ID" value="PSR59053.1"/>
    <property type="molecule type" value="Genomic_DNA"/>
</dbReference>
<sequence length="157" mass="16976">MRTALSEYNFGVVFAAIRDCTGMSQTQLAALVGLSQARVSEVEAGARRLTSAKLAARISTVFAVPAQLLGFHVNTADPAPGSLACEEVDWVNRRDFVTLATAAAHGSRLHPELERLAHVLPGRLEHATRPRIRTLSAATTSYGKNNASLRPRMRSVR</sequence>
<dbReference type="SMART" id="SM00530">
    <property type="entry name" value="HTH_XRE"/>
    <property type="match status" value="1"/>
</dbReference>
<gene>
    <name evidence="3" type="ORF">C8259_28340</name>
</gene>
<dbReference type="InterPro" id="IPR001387">
    <property type="entry name" value="Cro/C1-type_HTH"/>
</dbReference>
<dbReference type="Proteomes" id="UP000241647">
    <property type="component" value="Unassembled WGS sequence"/>
</dbReference>
<proteinExistence type="predicted"/>
<name>A0A2T2YU72_9NOCA</name>
<dbReference type="GO" id="GO:0003677">
    <property type="term" value="F:DNA binding"/>
    <property type="evidence" value="ECO:0007669"/>
    <property type="project" value="InterPro"/>
</dbReference>
<dbReference type="PROSITE" id="PS50943">
    <property type="entry name" value="HTH_CROC1"/>
    <property type="match status" value="1"/>
</dbReference>
<evidence type="ECO:0000313" key="3">
    <source>
        <dbReference type="EMBL" id="PSR59053.1"/>
    </source>
</evidence>
<dbReference type="Gene3D" id="1.10.260.40">
    <property type="entry name" value="lambda repressor-like DNA-binding domains"/>
    <property type="match status" value="1"/>
</dbReference>
<feature type="compositionally biased region" description="Polar residues" evidence="1">
    <location>
        <begin position="138"/>
        <end position="148"/>
    </location>
</feature>
<dbReference type="AlphaFoldDB" id="A0A2T2YU72"/>
<accession>A0A2T2YU72</accession>